<feature type="region of interest" description="Disordered" evidence="6">
    <location>
        <begin position="210"/>
        <end position="249"/>
    </location>
</feature>
<proteinExistence type="inferred from homology"/>
<keyword evidence="4" id="KW-0804">Transcription</keyword>
<dbReference type="OrthoDB" id="203279at2759"/>
<dbReference type="GO" id="GO:0006357">
    <property type="term" value="P:regulation of transcription by RNA polymerase II"/>
    <property type="evidence" value="ECO:0007669"/>
    <property type="project" value="InterPro"/>
</dbReference>
<dbReference type="PANTHER" id="PTHR12434">
    <property type="entry name" value="MEDIATOR OF RNA POLYMERASE II TRANSCRIPTION SUBUNIT 22"/>
    <property type="match status" value="1"/>
</dbReference>
<dbReference type="GO" id="GO:0016592">
    <property type="term" value="C:mediator complex"/>
    <property type="evidence" value="ECO:0007669"/>
    <property type="project" value="InterPro"/>
</dbReference>
<comment type="caution">
    <text evidence="7">The sequence shown here is derived from an EMBL/GenBank/DDBJ whole genome shotgun (WGS) entry which is preliminary data.</text>
</comment>
<keyword evidence="5" id="KW-0539">Nucleus</keyword>
<protein>
    <submittedName>
        <fullName evidence="7">Uncharacterized protein</fullName>
    </submittedName>
</protein>
<dbReference type="EMBL" id="QGMK01003057">
    <property type="protein sequence ID" value="TVY54496.1"/>
    <property type="molecule type" value="Genomic_DNA"/>
</dbReference>
<feature type="region of interest" description="Disordered" evidence="6">
    <location>
        <begin position="88"/>
        <end position="107"/>
    </location>
</feature>
<evidence type="ECO:0000256" key="6">
    <source>
        <dbReference type="SAM" id="MobiDB-lite"/>
    </source>
</evidence>
<name>A0A8T9BQW6_9HELO</name>
<feature type="compositionally biased region" description="Basic and acidic residues" evidence="6">
    <location>
        <begin position="239"/>
        <end position="249"/>
    </location>
</feature>
<dbReference type="Pfam" id="PF06179">
    <property type="entry name" value="Med22"/>
    <property type="match status" value="1"/>
</dbReference>
<evidence type="ECO:0000256" key="5">
    <source>
        <dbReference type="ARBA" id="ARBA00023242"/>
    </source>
</evidence>
<comment type="subcellular location">
    <subcellularLocation>
        <location evidence="1">Nucleus</location>
    </subcellularLocation>
</comment>
<evidence type="ECO:0000256" key="1">
    <source>
        <dbReference type="ARBA" id="ARBA00004123"/>
    </source>
</evidence>
<dbReference type="InterPro" id="IPR009332">
    <property type="entry name" value="Med22"/>
</dbReference>
<dbReference type="GO" id="GO:0003712">
    <property type="term" value="F:transcription coregulator activity"/>
    <property type="evidence" value="ECO:0007669"/>
    <property type="project" value="InterPro"/>
</dbReference>
<evidence type="ECO:0000256" key="4">
    <source>
        <dbReference type="ARBA" id="ARBA00023163"/>
    </source>
</evidence>
<dbReference type="PANTHER" id="PTHR12434:SF6">
    <property type="entry name" value="MEDIATOR OF RNA POLYMERASE II TRANSCRIPTION SUBUNIT 22"/>
    <property type="match status" value="1"/>
</dbReference>
<keyword evidence="8" id="KW-1185">Reference proteome</keyword>
<dbReference type="AlphaFoldDB" id="A0A8T9BQW6"/>
<gene>
    <name evidence="7" type="ORF">LSUE1_G010088</name>
</gene>
<dbReference type="Gene3D" id="6.10.280.160">
    <property type="entry name" value="Mediator of RNA polymerase II transcription subunit 22"/>
    <property type="match status" value="1"/>
</dbReference>
<reference evidence="7 8" key="1">
    <citation type="submission" date="2018-05" db="EMBL/GenBank/DDBJ databases">
        <title>Genome sequencing and assembly of the regulated plant pathogen Lachnellula willkommii and related sister species for the development of diagnostic species identification markers.</title>
        <authorList>
            <person name="Giroux E."/>
            <person name="Bilodeau G."/>
        </authorList>
    </citation>
    <scope>NUCLEOTIDE SEQUENCE [LARGE SCALE GENOMIC DNA]</scope>
    <source>
        <strain evidence="7 8">CBS 268.59</strain>
    </source>
</reference>
<sequence>MEPNRPPPTNTGIPSATQLPATGNGNPEESLQIIEEANRRNVANGLSSSNGSPQAMLQTIEETNRQSVASGNPQAMLQVIEQANRQNVANGQSSSNGNPQTMPQVTNRPPLFTNTGVPTADHLAAMGNGNPLEALQAIIEANRQRQIQNIANGQFSSNGAAQRTLQPSPTFPPPENFICITCGAILPKSIQTDHIQSHIADRLDFLREQESEKADNRPAPSPSPAPSSAPSFAPARPKNKTDKSSAFIDREERAIANMLTRYRNLVQLATMKNEDGATQEVAATQAFAMEAETAALVRGAEDLLRLSRELKELWLFGSLRDVGEGEGEGKIDEDAAKVGEILKEKLRADAEDGVSGAKS</sequence>
<evidence type="ECO:0000313" key="8">
    <source>
        <dbReference type="Proteomes" id="UP000469558"/>
    </source>
</evidence>
<feature type="region of interest" description="Disordered" evidence="6">
    <location>
        <begin position="1"/>
        <end position="30"/>
    </location>
</feature>
<accession>A0A8T9BQW6</accession>
<dbReference type="Proteomes" id="UP000469558">
    <property type="component" value="Unassembled WGS sequence"/>
</dbReference>
<organism evidence="7 8">
    <name type="scientific">Lachnellula suecica</name>
    <dbReference type="NCBI Taxonomy" id="602035"/>
    <lineage>
        <taxon>Eukaryota</taxon>
        <taxon>Fungi</taxon>
        <taxon>Dikarya</taxon>
        <taxon>Ascomycota</taxon>
        <taxon>Pezizomycotina</taxon>
        <taxon>Leotiomycetes</taxon>
        <taxon>Helotiales</taxon>
        <taxon>Lachnaceae</taxon>
        <taxon>Lachnellula</taxon>
    </lineage>
</organism>
<keyword evidence="3" id="KW-0805">Transcription regulation</keyword>
<evidence type="ECO:0000313" key="7">
    <source>
        <dbReference type="EMBL" id="TVY54496.1"/>
    </source>
</evidence>
<feature type="compositionally biased region" description="Polar residues" evidence="6">
    <location>
        <begin position="10"/>
        <end position="29"/>
    </location>
</feature>
<evidence type="ECO:0000256" key="2">
    <source>
        <dbReference type="ARBA" id="ARBA00005942"/>
    </source>
</evidence>
<evidence type="ECO:0000256" key="3">
    <source>
        <dbReference type="ARBA" id="ARBA00023015"/>
    </source>
</evidence>
<comment type="similarity">
    <text evidence="2">Belongs to the Mediator complex subunit 22 family.</text>
</comment>